<dbReference type="SUPFAM" id="SSF69349">
    <property type="entry name" value="Phage fibre proteins"/>
    <property type="match status" value="1"/>
</dbReference>
<dbReference type="InterPro" id="IPR054030">
    <property type="entry name" value="Gp5_Vgr_C"/>
</dbReference>
<dbReference type="Proteomes" id="UP000194020">
    <property type="component" value="Unassembled WGS sequence"/>
</dbReference>
<gene>
    <name evidence="2" type="ORF">AU511_16640</name>
</gene>
<dbReference type="Pfam" id="PF22178">
    <property type="entry name" value="Gp5_trimer_C"/>
    <property type="match status" value="1"/>
</dbReference>
<name>A0A1X3RHY4_9GAMM</name>
<evidence type="ECO:0000313" key="2">
    <source>
        <dbReference type="EMBL" id="OSN01340.1"/>
    </source>
</evidence>
<reference evidence="2 3" key="1">
    <citation type="submission" date="2016-02" db="EMBL/GenBank/DDBJ databases">
        <title>Species-wide whole genome sequencing reveals diversity, host range in Lonsdalea quercina.</title>
        <authorList>
            <person name="Li Y."/>
        </authorList>
    </citation>
    <scope>NUCLEOTIDE SEQUENCE [LARGE SCALE GENOMIC DNA]</scope>
    <source>
        <strain evidence="2 3">LMG 26264</strain>
    </source>
</reference>
<dbReference type="EMBL" id="LUTP01000120">
    <property type="protein sequence ID" value="OSN01340.1"/>
    <property type="molecule type" value="Genomic_DNA"/>
</dbReference>
<proteinExistence type="predicted"/>
<organism evidence="2 3">
    <name type="scientific">Lonsdalea iberica</name>
    <dbReference type="NCBI Taxonomy" id="1082703"/>
    <lineage>
        <taxon>Bacteria</taxon>
        <taxon>Pseudomonadati</taxon>
        <taxon>Pseudomonadota</taxon>
        <taxon>Gammaproteobacteria</taxon>
        <taxon>Enterobacterales</taxon>
        <taxon>Pectobacteriaceae</taxon>
        <taxon>Lonsdalea</taxon>
    </lineage>
</organism>
<feature type="domain" description="Gp5/Type VI secretion system Vgr C-terminal trimerisation" evidence="1">
    <location>
        <begin position="2"/>
        <end position="108"/>
    </location>
</feature>
<sequence length="150" mass="16479">MSIKSSTHKGVGFNELRFEDQAGQEELFLHAQKDMNTVVLNNRSTSVNVDHSENVGRDQTQVVQRNQTVSVQGDQVTEIQGQQTITVTKNRSTVVNEAETLNVKGNITLQSLEGSIQIGTRSGYILITQDGDINIVGKNIVLNGTRIDLN</sequence>
<comment type="caution">
    <text evidence="2">The sequence shown here is derived from an EMBL/GenBank/DDBJ whole genome shotgun (WGS) entry which is preliminary data.</text>
</comment>
<dbReference type="OrthoDB" id="6710627at2"/>
<dbReference type="AlphaFoldDB" id="A0A1X3RHY4"/>
<evidence type="ECO:0000259" key="1">
    <source>
        <dbReference type="Pfam" id="PF22178"/>
    </source>
</evidence>
<protein>
    <recommendedName>
        <fullName evidence="1">Gp5/Type VI secretion system Vgr C-terminal trimerisation domain-containing protein</fullName>
    </recommendedName>
</protein>
<evidence type="ECO:0000313" key="3">
    <source>
        <dbReference type="Proteomes" id="UP000194020"/>
    </source>
</evidence>
<accession>A0A1X3RHY4</accession>